<dbReference type="GO" id="GO:0005634">
    <property type="term" value="C:nucleus"/>
    <property type="evidence" value="ECO:0007669"/>
    <property type="project" value="UniProtKB-SubCell"/>
</dbReference>
<accession>A0A803PDJ5</accession>
<feature type="compositionally biased region" description="Polar residues" evidence="6">
    <location>
        <begin position="47"/>
        <end position="63"/>
    </location>
</feature>
<evidence type="ECO:0000313" key="9">
    <source>
        <dbReference type="Proteomes" id="UP000596661"/>
    </source>
</evidence>
<dbReference type="InterPro" id="IPR054502">
    <property type="entry name" value="bHLH-TF_ACT-like_plant"/>
</dbReference>
<dbReference type="GO" id="GO:0080090">
    <property type="term" value="P:regulation of primary metabolic process"/>
    <property type="evidence" value="ECO:0007669"/>
    <property type="project" value="UniProtKB-ARBA"/>
</dbReference>
<dbReference type="OMA" id="ISSAKWI"/>
<evidence type="ECO:0000256" key="2">
    <source>
        <dbReference type="ARBA" id="ARBA00023015"/>
    </source>
</evidence>
<evidence type="ECO:0000256" key="6">
    <source>
        <dbReference type="SAM" id="MobiDB-lite"/>
    </source>
</evidence>
<dbReference type="AlphaFoldDB" id="A0A803PDJ5"/>
<dbReference type="Proteomes" id="UP000596661">
    <property type="component" value="Chromosome 4"/>
</dbReference>
<dbReference type="PANTHER" id="PTHR45959:SF73">
    <property type="entry name" value="TRANSCRIPTION FACTOR BHLH25"/>
    <property type="match status" value="1"/>
</dbReference>
<protein>
    <recommendedName>
        <fullName evidence="7">BHLH domain-containing protein</fullName>
    </recommendedName>
</protein>
<evidence type="ECO:0000256" key="5">
    <source>
        <dbReference type="SAM" id="Coils"/>
    </source>
</evidence>
<dbReference type="CDD" id="cd11452">
    <property type="entry name" value="bHLH_AtNAI1_like"/>
    <property type="match status" value="1"/>
</dbReference>
<feature type="compositionally biased region" description="Low complexity" evidence="6">
    <location>
        <begin position="89"/>
        <end position="100"/>
    </location>
</feature>
<evidence type="ECO:0000256" key="4">
    <source>
        <dbReference type="ARBA" id="ARBA00023242"/>
    </source>
</evidence>
<evidence type="ECO:0000313" key="8">
    <source>
        <dbReference type="EnsemblPlants" id="cds.evm.model.04.1547"/>
    </source>
</evidence>
<reference evidence="8" key="2">
    <citation type="submission" date="2021-03" db="UniProtKB">
        <authorList>
            <consortium name="EnsemblPlants"/>
        </authorList>
    </citation>
    <scope>IDENTIFICATION</scope>
</reference>
<comment type="subcellular location">
    <subcellularLocation>
        <location evidence="1">Nucleus</location>
    </subcellularLocation>
</comment>
<name>A0A803PDJ5_CANSA</name>
<gene>
    <name evidence="8" type="primary">LOC115712227</name>
</gene>
<dbReference type="EMBL" id="UZAU01000392">
    <property type="status" value="NOT_ANNOTATED_CDS"/>
    <property type="molecule type" value="Genomic_DNA"/>
</dbReference>
<dbReference type="PANTHER" id="PTHR45959">
    <property type="entry name" value="BHLH TRANSCRIPTION FACTOR"/>
    <property type="match status" value="1"/>
</dbReference>
<organism evidence="8 9">
    <name type="scientific">Cannabis sativa</name>
    <name type="common">Hemp</name>
    <name type="synonym">Marijuana</name>
    <dbReference type="NCBI Taxonomy" id="3483"/>
    <lineage>
        <taxon>Eukaryota</taxon>
        <taxon>Viridiplantae</taxon>
        <taxon>Streptophyta</taxon>
        <taxon>Embryophyta</taxon>
        <taxon>Tracheophyta</taxon>
        <taxon>Spermatophyta</taxon>
        <taxon>Magnoliopsida</taxon>
        <taxon>eudicotyledons</taxon>
        <taxon>Gunneridae</taxon>
        <taxon>Pentapetalae</taxon>
        <taxon>rosids</taxon>
        <taxon>fabids</taxon>
        <taxon>Rosales</taxon>
        <taxon>Cannabaceae</taxon>
        <taxon>Cannabis</taxon>
    </lineage>
</organism>
<reference evidence="8" key="1">
    <citation type="submission" date="2018-11" db="EMBL/GenBank/DDBJ databases">
        <authorList>
            <person name="Grassa J C."/>
        </authorList>
    </citation>
    <scope>NUCLEOTIDE SEQUENCE [LARGE SCALE GENOMIC DNA]</scope>
</reference>
<dbReference type="Gramene" id="evm.model.04.1547">
    <property type="protein sequence ID" value="cds.evm.model.04.1547"/>
    <property type="gene ID" value="evm.TU.04.1547"/>
</dbReference>
<feature type="domain" description="BHLH" evidence="7">
    <location>
        <begin position="212"/>
        <end position="261"/>
    </location>
</feature>
<proteinExistence type="predicted"/>
<dbReference type="SMART" id="SM00353">
    <property type="entry name" value="HLH"/>
    <property type="match status" value="1"/>
</dbReference>
<evidence type="ECO:0000259" key="7">
    <source>
        <dbReference type="PROSITE" id="PS50888"/>
    </source>
</evidence>
<keyword evidence="4" id="KW-0539">Nucleus</keyword>
<dbReference type="Pfam" id="PF00010">
    <property type="entry name" value="HLH"/>
    <property type="match status" value="1"/>
</dbReference>
<dbReference type="EnsemblPlants" id="evm.model.04.1547">
    <property type="protein sequence ID" value="cds.evm.model.04.1547"/>
    <property type="gene ID" value="evm.TU.04.1547"/>
</dbReference>
<sequence>MEISSAKWISELEMEDPSNIFEQYEVDYSLDDLNFQSFSSESYSSYPQNFVQQNPQNLSTSTLDNHHDQTPPQTQTESSLERPSKQFKTNNWNSNNNNYSCTTTTTTTTNDQISTRASSSSSSQLISFEKYAKSASATPEINNHAAATTLNNNVKPKDEPGFINGYNMVFSPYETHHQNYCSVPNNNNNKYGNVQGVKRPLGVSLMATRSPLHAQDHVIAERKRREKLSQRFIALSAVVPGLKKMDKASVLGDAIKYIKNLQERLNTLEEQSAKKTVESVVFIKRCHLSADDETSSSDENFNSNSNQPLPEIEAKVSDKDVLIRIHCEKHKGCLANILSQVEKLHLTILNTSVLPFGGSTTHITIVAKMDVEYDMKVKDLVRNLRQTLLGN</sequence>
<keyword evidence="3" id="KW-0804">Transcription</keyword>
<evidence type="ECO:0000256" key="1">
    <source>
        <dbReference type="ARBA" id="ARBA00004123"/>
    </source>
</evidence>
<dbReference type="SUPFAM" id="SSF47459">
    <property type="entry name" value="HLH, helix-loop-helix DNA-binding domain"/>
    <property type="match status" value="1"/>
</dbReference>
<keyword evidence="9" id="KW-1185">Reference proteome</keyword>
<dbReference type="InterPro" id="IPR036638">
    <property type="entry name" value="HLH_DNA-bd_sf"/>
</dbReference>
<feature type="coiled-coil region" evidence="5">
    <location>
        <begin position="251"/>
        <end position="278"/>
    </location>
</feature>
<evidence type="ECO:0000256" key="3">
    <source>
        <dbReference type="ARBA" id="ARBA00023163"/>
    </source>
</evidence>
<dbReference type="OrthoDB" id="690068at2759"/>
<dbReference type="PROSITE" id="PS50888">
    <property type="entry name" value="BHLH"/>
    <property type="match status" value="1"/>
</dbReference>
<dbReference type="Pfam" id="PF22754">
    <property type="entry name" value="bHLH-TF_ACT-like_plant"/>
    <property type="match status" value="1"/>
</dbReference>
<dbReference type="InterPro" id="IPR052610">
    <property type="entry name" value="bHLH_transcription_regulator"/>
</dbReference>
<dbReference type="InterPro" id="IPR011598">
    <property type="entry name" value="bHLH_dom"/>
</dbReference>
<dbReference type="Gene3D" id="4.10.280.10">
    <property type="entry name" value="Helix-loop-helix DNA-binding domain"/>
    <property type="match status" value="1"/>
</dbReference>
<keyword evidence="2" id="KW-0805">Transcription regulation</keyword>
<feature type="region of interest" description="Disordered" evidence="6">
    <location>
        <begin position="45"/>
        <end position="100"/>
    </location>
</feature>
<dbReference type="GO" id="GO:0046983">
    <property type="term" value="F:protein dimerization activity"/>
    <property type="evidence" value="ECO:0007669"/>
    <property type="project" value="InterPro"/>
</dbReference>
<keyword evidence="5" id="KW-0175">Coiled coil</keyword>